<organism evidence="11 12">
    <name type="scientific">Marchantia polymorpha subsp. ruderalis</name>
    <dbReference type="NCBI Taxonomy" id="1480154"/>
    <lineage>
        <taxon>Eukaryota</taxon>
        <taxon>Viridiplantae</taxon>
        <taxon>Streptophyta</taxon>
        <taxon>Embryophyta</taxon>
        <taxon>Marchantiophyta</taxon>
        <taxon>Marchantiopsida</taxon>
        <taxon>Marchantiidae</taxon>
        <taxon>Marchantiales</taxon>
        <taxon>Marchantiaceae</taxon>
        <taxon>Marchantia</taxon>
    </lineage>
</organism>
<keyword evidence="5 9" id="KW-0560">Oxidoreductase</keyword>
<dbReference type="Proteomes" id="UP000077202">
    <property type="component" value="Unassembled WGS sequence"/>
</dbReference>
<evidence type="ECO:0000256" key="6">
    <source>
        <dbReference type="ARBA" id="ARBA00023004"/>
    </source>
</evidence>
<evidence type="ECO:0000313" key="11">
    <source>
        <dbReference type="EMBL" id="OAE21053.1"/>
    </source>
</evidence>
<keyword evidence="3 8" id="KW-0349">Heme</keyword>
<proteinExistence type="inferred from homology"/>
<dbReference type="InterPro" id="IPR001128">
    <property type="entry name" value="Cyt_P450"/>
</dbReference>
<evidence type="ECO:0000256" key="8">
    <source>
        <dbReference type="PIRSR" id="PIRSR602401-1"/>
    </source>
</evidence>
<keyword evidence="7 9" id="KW-0503">Monooxygenase</keyword>
<dbReference type="EMBL" id="LVLJ01003531">
    <property type="protein sequence ID" value="OAE21053.1"/>
    <property type="molecule type" value="Genomic_DNA"/>
</dbReference>
<dbReference type="PANTHER" id="PTHR47944">
    <property type="entry name" value="CYTOCHROME P450 98A9"/>
    <property type="match status" value="1"/>
</dbReference>
<keyword evidence="10" id="KW-0472">Membrane</keyword>
<dbReference type="FunFam" id="1.10.630.10:FF:000126">
    <property type="entry name" value="Predicted protein"/>
    <property type="match status" value="1"/>
</dbReference>
<dbReference type="GO" id="GO:0020037">
    <property type="term" value="F:heme binding"/>
    <property type="evidence" value="ECO:0007669"/>
    <property type="project" value="InterPro"/>
</dbReference>
<dbReference type="PRINTS" id="PR00385">
    <property type="entry name" value="P450"/>
</dbReference>
<evidence type="ECO:0000256" key="7">
    <source>
        <dbReference type="ARBA" id="ARBA00023033"/>
    </source>
</evidence>
<comment type="similarity">
    <text evidence="2 9">Belongs to the cytochrome P450 family.</text>
</comment>
<keyword evidence="10" id="KW-1133">Transmembrane helix</keyword>
<dbReference type="InterPro" id="IPR036396">
    <property type="entry name" value="Cyt_P450_sf"/>
</dbReference>
<evidence type="ECO:0000313" key="12">
    <source>
        <dbReference type="Proteomes" id="UP000077202"/>
    </source>
</evidence>
<dbReference type="GO" id="GO:0016705">
    <property type="term" value="F:oxidoreductase activity, acting on paired donors, with incorporation or reduction of molecular oxygen"/>
    <property type="evidence" value="ECO:0007669"/>
    <property type="project" value="InterPro"/>
</dbReference>
<evidence type="ECO:0000256" key="2">
    <source>
        <dbReference type="ARBA" id="ARBA00010617"/>
    </source>
</evidence>
<evidence type="ECO:0000256" key="4">
    <source>
        <dbReference type="ARBA" id="ARBA00022723"/>
    </source>
</evidence>
<dbReference type="Gene3D" id="1.10.630.10">
    <property type="entry name" value="Cytochrome P450"/>
    <property type="match status" value="1"/>
</dbReference>
<keyword evidence="4 8" id="KW-0479">Metal-binding</keyword>
<dbReference type="GO" id="GO:0004497">
    <property type="term" value="F:monooxygenase activity"/>
    <property type="evidence" value="ECO:0007669"/>
    <property type="project" value="UniProtKB-KW"/>
</dbReference>
<dbReference type="InterPro" id="IPR017972">
    <property type="entry name" value="Cyt_P450_CS"/>
</dbReference>
<reference evidence="11" key="1">
    <citation type="submission" date="2016-03" db="EMBL/GenBank/DDBJ databases">
        <title>Mechanisms controlling the formation of the plant cell surface in tip-growing cells are functionally conserved among land plants.</title>
        <authorList>
            <person name="Honkanen S."/>
            <person name="Jones V.A."/>
            <person name="Morieri G."/>
            <person name="Champion C."/>
            <person name="Hetherington A.J."/>
            <person name="Kelly S."/>
            <person name="Saint-Marcoux D."/>
            <person name="Proust H."/>
            <person name="Prescott H."/>
            <person name="Dolan L."/>
        </authorList>
    </citation>
    <scope>NUCLEOTIDE SEQUENCE [LARGE SCALE GENOMIC DNA]</scope>
    <source>
        <tissue evidence="11">Whole gametophyte</tissue>
    </source>
</reference>
<dbReference type="GO" id="GO:0044550">
    <property type="term" value="P:secondary metabolite biosynthetic process"/>
    <property type="evidence" value="ECO:0007669"/>
    <property type="project" value="UniProtKB-ARBA"/>
</dbReference>
<evidence type="ECO:0000256" key="5">
    <source>
        <dbReference type="ARBA" id="ARBA00023002"/>
    </source>
</evidence>
<sequence>MEHDSSVTINIVMYQQAAVISCLLAISGFLIVKQLRGKKLRLPPGPAGLPLIGHLHILGAAPHQSLMQLAKEHGNIMLLKLGVFPTVVVSSPDLAREALQEQDQNLASRPHFESGKILAYNNQSTSLTPCNETWSLMRKVISTDFLSAKRIEQSKSIRREELSSTIEDILCDGHGGQLVDFDAKLTALVLNQTTQFSFRKRYYGSKNREAAEGAEAFQSLMKEAGTSFFFPGEFFPFLMFLDIGGVEARMHRLAQTADRFWSSILASHRKEDGSFHSREALDQDFVDVLLACQKENKDNVSDDMIKAVLQDVIMASSSTSSASMLWALAELMRHPDNLQKVQKELDTVVGKKRLVEESDIANLVFLRAVVKETFRLHPVLPLLLPHQSDVDIKLGGYDIPAKTRVLVNTYAIGRDPRIWNSPLHFNPGRFIKNSIDVKGQSFELLPFGAGRRMCVGYSLGMMTVEYALAQILHTCNMFLPKGMSPKDLSMEEMSGPSLTRSEALRLRVTPRLPASVYIKAGIKNVA</sequence>
<dbReference type="GO" id="GO:0005506">
    <property type="term" value="F:iron ion binding"/>
    <property type="evidence" value="ECO:0007669"/>
    <property type="project" value="InterPro"/>
</dbReference>
<dbReference type="CDD" id="cd20618">
    <property type="entry name" value="CYP71_clan"/>
    <property type="match status" value="1"/>
</dbReference>
<dbReference type="PRINTS" id="PR00463">
    <property type="entry name" value="EP450I"/>
</dbReference>
<gene>
    <name evidence="11" type="ORF">AXG93_421s1030</name>
</gene>
<keyword evidence="10" id="KW-0812">Transmembrane</keyword>
<evidence type="ECO:0008006" key="13">
    <source>
        <dbReference type="Google" id="ProtNLM"/>
    </source>
</evidence>
<keyword evidence="6 8" id="KW-0408">Iron</keyword>
<evidence type="ECO:0000256" key="3">
    <source>
        <dbReference type="ARBA" id="ARBA00022617"/>
    </source>
</evidence>
<accession>A0A176VKX5</accession>
<dbReference type="SUPFAM" id="SSF48264">
    <property type="entry name" value="Cytochrome P450"/>
    <property type="match status" value="1"/>
</dbReference>
<evidence type="ECO:0000256" key="1">
    <source>
        <dbReference type="ARBA" id="ARBA00001971"/>
    </source>
</evidence>
<feature type="transmembrane region" description="Helical" evidence="10">
    <location>
        <begin position="12"/>
        <end position="32"/>
    </location>
</feature>
<dbReference type="Pfam" id="PF00067">
    <property type="entry name" value="p450"/>
    <property type="match status" value="1"/>
</dbReference>
<comment type="cofactor">
    <cofactor evidence="1 8">
        <name>heme</name>
        <dbReference type="ChEBI" id="CHEBI:30413"/>
    </cofactor>
</comment>
<name>A0A176VKX5_MARPO</name>
<dbReference type="AlphaFoldDB" id="A0A176VKX5"/>
<feature type="binding site" description="axial binding residue" evidence="8">
    <location>
        <position position="454"/>
    </location>
    <ligand>
        <name>heme</name>
        <dbReference type="ChEBI" id="CHEBI:30413"/>
    </ligand>
    <ligandPart>
        <name>Fe</name>
        <dbReference type="ChEBI" id="CHEBI:18248"/>
    </ligandPart>
</feature>
<protein>
    <recommendedName>
        <fullName evidence="13">Cytochrome P450</fullName>
    </recommendedName>
</protein>
<evidence type="ECO:0000256" key="10">
    <source>
        <dbReference type="SAM" id="Phobius"/>
    </source>
</evidence>
<keyword evidence="12" id="KW-1185">Reference proteome</keyword>
<evidence type="ECO:0000256" key="9">
    <source>
        <dbReference type="RuleBase" id="RU000461"/>
    </source>
</evidence>
<dbReference type="PANTHER" id="PTHR47944:SF4">
    <property type="entry name" value="OS09G0441700 PROTEIN"/>
    <property type="match status" value="1"/>
</dbReference>
<dbReference type="PROSITE" id="PS00086">
    <property type="entry name" value="CYTOCHROME_P450"/>
    <property type="match status" value="1"/>
</dbReference>
<comment type="caution">
    <text evidence="11">The sequence shown here is derived from an EMBL/GenBank/DDBJ whole genome shotgun (WGS) entry which is preliminary data.</text>
</comment>
<dbReference type="InterPro" id="IPR002401">
    <property type="entry name" value="Cyt_P450_E_grp-I"/>
</dbReference>